<dbReference type="PROSITE" id="PS01124">
    <property type="entry name" value="HTH_ARAC_FAMILY_2"/>
    <property type="match status" value="1"/>
</dbReference>
<dbReference type="STRING" id="326298.Suden_1946"/>
<dbReference type="Pfam" id="PF12833">
    <property type="entry name" value="HTH_18"/>
    <property type="match status" value="1"/>
</dbReference>
<dbReference type="GO" id="GO:0032259">
    <property type="term" value="P:methylation"/>
    <property type="evidence" value="ECO:0007669"/>
    <property type="project" value="UniProtKB-KW"/>
</dbReference>
<dbReference type="InterPro" id="IPR009057">
    <property type="entry name" value="Homeodomain-like_sf"/>
</dbReference>
<dbReference type="InterPro" id="IPR001497">
    <property type="entry name" value="MethylDNA_cys_MeTrfase_AS"/>
</dbReference>
<feature type="domain" description="HTH araC/xylS-type" evidence="9">
    <location>
        <begin position="15"/>
        <end position="112"/>
    </location>
</feature>
<name>Q30P61_SULDN</name>
<evidence type="ECO:0000256" key="1">
    <source>
        <dbReference type="ARBA" id="ARBA00001286"/>
    </source>
</evidence>
<dbReference type="Gene3D" id="1.10.10.60">
    <property type="entry name" value="Homeodomain-like"/>
    <property type="match status" value="1"/>
</dbReference>
<protein>
    <submittedName>
        <fullName evidence="10">Transcriptional regulator, AraC family / DNA-O6-methylguanine--protein-cysteine S-methyltransferase / Transcriptional regulator Ada</fullName>
        <ecNumber evidence="10">2.1.1.63</ecNumber>
    </submittedName>
</protein>
<keyword evidence="3 10" id="KW-0808">Transferase</keyword>
<evidence type="ECO:0000256" key="3">
    <source>
        <dbReference type="ARBA" id="ARBA00022679"/>
    </source>
</evidence>
<dbReference type="HOGENOM" id="CLU_000445_52_0_7"/>
<dbReference type="Gene3D" id="3.30.160.70">
    <property type="entry name" value="Methylated DNA-protein cysteine methyltransferase domain"/>
    <property type="match status" value="1"/>
</dbReference>
<dbReference type="GO" id="GO:0043565">
    <property type="term" value="F:sequence-specific DNA binding"/>
    <property type="evidence" value="ECO:0007669"/>
    <property type="project" value="InterPro"/>
</dbReference>
<dbReference type="InterPro" id="IPR014048">
    <property type="entry name" value="MethylDNA_cys_MeTrfase_DNA-bd"/>
</dbReference>
<dbReference type="GO" id="GO:0003700">
    <property type="term" value="F:DNA-binding transcription factor activity"/>
    <property type="evidence" value="ECO:0007669"/>
    <property type="project" value="InterPro"/>
</dbReference>
<keyword evidence="7" id="KW-0234">DNA repair</keyword>
<dbReference type="Pfam" id="PF01035">
    <property type="entry name" value="DNA_binding_1"/>
    <property type="match status" value="1"/>
</dbReference>
<dbReference type="Proteomes" id="UP000002714">
    <property type="component" value="Chromosome"/>
</dbReference>
<comment type="catalytic activity">
    <reaction evidence="8">
        <text>a 6-O-methyl-2'-deoxyguanosine in DNA + L-cysteinyl-[protein] = S-methyl-L-cysteinyl-[protein] + a 2'-deoxyguanosine in DNA</text>
        <dbReference type="Rhea" id="RHEA:24000"/>
        <dbReference type="Rhea" id="RHEA-COMP:10131"/>
        <dbReference type="Rhea" id="RHEA-COMP:10132"/>
        <dbReference type="Rhea" id="RHEA-COMP:11367"/>
        <dbReference type="Rhea" id="RHEA-COMP:11368"/>
        <dbReference type="ChEBI" id="CHEBI:29950"/>
        <dbReference type="ChEBI" id="CHEBI:82612"/>
        <dbReference type="ChEBI" id="CHEBI:85445"/>
        <dbReference type="ChEBI" id="CHEBI:85448"/>
        <dbReference type="EC" id="2.1.1.63"/>
    </reaction>
</comment>
<dbReference type="InterPro" id="IPR018060">
    <property type="entry name" value="HTH_AraC"/>
</dbReference>
<dbReference type="PANTHER" id="PTHR10815">
    <property type="entry name" value="METHYLATED-DNA--PROTEIN-CYSTEINE METHYLTRANSFERASE"/>
    <property type="match status" value="1"/>
</dbReference>
<evidence type="ECO:0000256" key="5">
    <source>
        <dbReference type="ARBA" id="ARBA00023015"/>
    </source>
</evidence>
<dbReference type="GO" id="GO:0006281">
    <property type="term" value="P:DNA repair"/>
    <property type="evidence" value="ECO:0007669"/>
    <property type="project" value="UniProtKB-KW"/>
</dbReference>
<dbReference type="SMART" id="SM00342">
    <property type="entry name" value="HTH_ARAC"/>
    <property type="match status" value="1"/>
</dbReference>
<dbReference type="SUPFAM" id="SSF53155">
    <property type="entry name" value="Methylated DNA-protein cysteine methyltransferase domain"/>
    <property type="match status" value="1"/>
</dbReference>
<organism evidence="10 11">
    <name type="scientific">Sulfurimonas denitrificans (strain ATCC 33889 / DSM 1251)</name>
    <name type="common">Thiomicrospira denitrificans (strain ATCC 33889 / DSM 1251)</name>
    <dbReference type="NCBI Taxonomy" id="326298"/>
    <lineage>
        <taxon>Bacteria</taxon>
        <taxon>Pseudomonadati</taxon>
        <taxon>Campylobacterota</taxon>
        <taxon>Epsilonproteobacteria</taxon>
        <taxon>Campylobacterales</taxon>
        <taxon>Sulfurimonadaceae</taxon>
        <taxon>Sulfurimonas</taxon>
    </lineage>
</organism>
<keyword evidence="4" id="KW-0227">DNA damage</keyword>
<dbReference type="eggNOG" id="COG2207">
    <property type="taxonomic scope" value="Bacteria"/>
</dbReference>
<dbReference type="InterPro" id="IPR036388">
    <property type="entry name" value="WH-like_DNA-bd_sf"/>
</dbReference>
<keyword evidence="6" id="KW-0804">Transcription</keyword>
<evidence type="ECO:0000256" key="2">
    <source>
        <dbReference type="ARBA" id="ARBA00022603"/>
    </source>
</evidence>
<comment type="catalytic activity">
    <reaction evidence="1">
        <text>a 4-O-methyl-thymidine in DNA + L-cysteinyl-[protein] = a thymidine in DNA + S-methyl-L-cysteinyl-[protein]</text>
        <dbReference type="Rhea" id="RHEA:53428"/>
        <dbReference type="Rhea" id="RHEA-COMP:10131"/>
        <dbReference type="Rhea" id="RHEA-COMP:10132"/>
        <dbReference type="Rhea" id="RHEA-COMP:13555"/>
        <dbReference type="Rhea" id="RHEA-COMP:13556"/>
        <dbReference type="ChEBI" id="CHEBI:29950"/>
        <dbReference type="ChEBI" id="CHEBI:82612"/>
        <dbReference type="ChEBI" id="CHEBI:137386"/>
        <dbReference type="ChEBI" id="CHEBI:137387"/>
        <dbReference type="EC" id="2.1.1.63"/>
    </reaction>
</comment>
<evidence type="ECO:0000256" key="6">
    <source>
        <dbReference type="ARBA" id="ARBA00023163"/>
    </source>
</evidence>
<dbReference type="AlphaFoldDB" id="Q30P61"/>
<proteinExistence type="predicted"/>
<dbReference type="PANTHER" id="PTHR10815:SF13">
    <property type="entry name" value="METHYLATED-DNA--PROTEIN-CYSTEINE METHYLTRANSFERASE"/>
    <property type="match status" value="1"/>
</dbReference>
<keyword evidence="5" id="KW-0805">Transcription regulation</keyword>
<evidence type="ECO:0000256" key="4">
    <source>
        <dbReference type="ARBA" id="ARBA00022763"/>
    </source>
</evidence>
<dbReference type="Gene3D" id="1.10.10.10">
    <property type="entry name" value="Winged helix-like DNA-binding domain superfamily/Winged helix DNA-binding domain"/>
    <property type="match status" value="1"/>
</dbReference>
<reference evidence="10 11" key="1">
    <citation type="journal article" date="2008" name="Appl. Environ. Microbiol.">
        <title>Genome of the epsilonproteobacterial chemolithoautotroph Sulfurimonas denitrificans.</title>
        <authorList>
            <person name="Sievert S.M."/>
            <person name="Scott K.M."/>
            <person name="Klotz M.G."/>
            <person name="Chain P.S.G."/>
            <person name="Hauser L.J."/>
            <person name="Hemp J."/>
            <person name="Huegler M."/>
            <person name="Land M."/>
            <person name="Lapidus A."/>
            <person name="Larimer F.W."/>
            <person name="Lucas S."/>
            <person name="Malfatti S.A."/>
            <person name="Meyer F."/>
            <person name="Paulsen I.T."/>
            <person name="Ren Q."/>
            <person name="Simon J."/>
            <person name="Bailey K."/>
            <person name="Diaz E."/>
            <person name="Fitzpatrick K.A."/>
            <person name="Glover B."/>
            <person name="Gwatney N."/>
            <person name="Korajkic A."/>
            <person name="Long A."/>
            <person name="Mobberley J.M."/>
            <person name="Pantry S.N."/>
            <person name="Pazder G."/>
            <person name="Peterson S."/>
            <person name="Quintanilla J.D."/>
            <person name="Sprinkle R."/>
            <person name="Stephens J."/>
            <person name="Thomas P."/>
            <person name="Vaughn R."/>
            <person name="Weber M.J."/>
            <person name="Wooten L.L."/>
        </authorList>
    </citation>
    <scope>NUCLEOTIDE SEQUENCE [LARGE SCALE GENOMIC DNA]</scope>
    <source>
        <strain evidence="11">ATCC 33889 / DSM 1251</strain>
    </source>
</reference>
<dbReference type="InterPro" id="IPR036631">
    <property type="entry name" value="MGMT_N_sf"/>
</dbReference>
<dbReference type="NCBIfam" id="TIGR00589">
    <property type="entry name" value="ogt"/>
    <property type="match status" value="1"/>
</dbReference>
<evidence type="ECO:0000256" key="7">
    <source>
        <dbReference type="ARBA" id="ARBA00023204"/>
    </source>
</evidence>
<dbReference type="SUPFAM" id="SSF46767">
    <property type="entry name" value="Methylated DNA-protein cysteine methyltransferase, C-terminal domain"/>
    <property type="match status" value="1"/>
</dbReference>
<accession>Q30P61</accession>
<evidence type="ECO:0000259" key="9">
    <source>
        <dbReference type="PROSITE" id="PS01124"/>
    </source>
</evidence>
<dbReference type="CDD" id="cd06445">
    <property type="entry name" value="ATase"/>
    <property type="match status" value="1"/>
</dbReference>
<dbReference type="KEGG" id="tdn:Suden_1946"/>
<dbReference type="SUPFAM" id="SSF46689">
    <property type="entry name" value="Homeodomain-like"/>
    <property type="match status" value="1"/>
</dbReference>
<dbReference type="EMBL" id="CP000153">
    <property type="protein sequence ID" value="ABB45220.1"/>
    <property type="molecule type" value="Genomic_DNA"/>
</dbReference>
<dbReference type="OrthoDB" id="9802228at2"/>
<evidence type="ECO:0000256" key="8">
    <source>
        <dbReference type="ARBA" id="ARBA00049348"/>
    </source>
</evidence>
<keyword evidence="2 10" id="KW-0489">Methyltransferase</keyword>
<evidence type="ECO:0000313" key="11">
    <source>
        <dbReference type="Proteomes" id="UP000002714"/>
    </source>
</evidence>
<keyword evidence="11" id="KW-1185">Reference proteome</keyword>
<gene>
    <name evidence="10" type="ordered locus">Suden_1946</name>
</gene>
<dbReference type="PROSITE" id="PS00374">
    <property type="entry name" value="MGMT"/>
    <property type="match status" value="1"/>
</dbReference>
<dbReference type="GO" id="GO:0003908">
    <property type="term" value="F:methylated-DNA-[protein]-cysteine S-methyltransferase activity"/>
    <property type="evidence" value="ECO:0007669"/>
    <property type="project" value="UniProtKB-EC"/>
</dbReference>
<evidence type="ECO:0000313" key="10">
    <source>
        <dbReference type="EMBL" id="ABB45220.1"/>
    </source>
</evidence>
<sequence length="282" mass="32282">MDEISLLHDNYKQIEKAIKYIDENFKEHPSIDEVAKNIGMSKFHFIRVFKEYVGVTPKQFLHSVTLNYAKEHIKESKSILDSSLDIGLSSSSRLHELFVNLIGVTPKEWREKGKDVLITYGYGQTPFGEALIGFTDKGVCYLGFIDENKNEIFKRFNELWENANLHFDEKAAREYLENIFIKNKKYSLFVKGTNLQVNVWKALLNLPNGVVATYQDIANYLEKPKATRAVASAIGKNHIGYLIPCHRVIAKSGAMSGYRWGIERKKILIACESIQNNQLSNK</sequence>
<dbReference type="EC" id="2.1.1.63" evidence="10"/>
<dbReference type="InterPro" id="IPR036217">
    <property type="entry name" value="MethylDNA_cys_MeTrfase_DNAb"/>
</dbReference>
<dbReference type="RefSeq" id="WP_011373560.1">
    <property type="nucleotide sequence ID" value="NC_007575.1"/>
</dbReference>